<reference evidence="4 5" key="1">
    <citation type="submission" date="2017-06" db="EMBL/GenBank/DDBJ databases">
        <title>the draft geome sequence of Illustriluteabacillus marina B3227.</title>
        <authorList>
            <person name="He R.-H."/>
            <person name="Du Z.-J."/>
        </authorList>
    </citation>
    <scope>NUCLEOTIDE SEQUENCE [LARGE SCALE GENOMIC DNA]</scope>
    <source>
        <strain evidence="4 5">B3227</strain>
    </source>
</reference>
<keyword evidence="5" id="KW-1185">Reference proteome</keyword>
<dbReference type="AlphaFoldDB" id="A0A2I0QX30"/>
<organism evidence="4 5">
    <name type="scientific">Halalkalibacillus sediminis</name>
    <dbReference type="NCBI Taxonomy" id="2018042"/>
    <lineage>
        <taxon>Bacteria</taxon>
        <taxon>Bacillati</taxon>
        <taxon>Bacillota</taxon>
        <taxon>Bacilli</taxon>
        <taxon>Bacillales</taxon>
        <taxon>Bacillaceae</taxon>
        <taxon>Halalkalibacillus</taxon>
    </lineage>
</organism>
<dbReference type="GO" id="GO:0009847">
    <property type="term" value="P:spore germination"/>
    <property type="evidence" value="ECO:0007669"/>
    <property type="project" value="InterPro"/>
</dbReference>
<feature type="domain" description="Sporulation protein YpeB N-terminal" evidence="3">
    <location>
        <begin position="27"/>
        <end position="162"/>
    </location>
</feature>
<dbReference type="Pfam" id="PF14620">
    <property type="entry name" value="YPEB_PepSY1-2"/>
    <property type="match status" value="1"/>
</dbReference>
<proteinExistence type="predicted"/>
<dbReference type="InterPro" id="IPR048402">
    <property type="entry name" value="YpeB_N"/>
</dbReference>
<dbReference type="EMBL" id="PJNH01000001">
    <property type="protein sequence ID" value="PKR78865.1"/>
    <property type="molecule type" value="Genomic_DNA"/>
</dbReference>
<dbReference type="Pfam" id="PF20769">
    <property type="entry name" value="YPEB_N"/>
    <property type="match status" value="1"/>
</dbReference>
<dbReference type="RefSeq" id="WP_101330609.1">
    <property type="nucleotide sequence ID" value="NZ_PJNH01000001.1"/>
</dbReference>
<dbReference type="NCBIfam" id="TIGR02889">
    <property type="entry name" value="spore_YpeB"/>
    <property type="match status" value="1"/>
</dbReference>
<comment type="caution">
    <text evidence="4">The sequence shown here is derived from an EMBL/GenBank/DDBJ whole genome shotgun (WGS) entry which is preliminary data.</text>
</comment>
<sequence>MIRWVIIVVLLIGVIGTIVWGYEEHQEKNAVLIQAENNYQRAFHDLTYRVDILNEKISTVLAMNTPDNISPQLTEIWKITSEAHADVGQLPLTLLPFNKTEQFLSDIGEFSYRVAIRGLDSEPLNEEELSLLNELHGQSNEIKRELRTVQSQVIDNGLRWMDVELALSTNEPGDNTIIDGFKTVEENSEHYNEYGMQNGLTLTDTNKGDEEVELEGKEHSEEDIKQFVTEEFDLDGSTEIKITETGEGSDIPYFNVSFNDGDLHGYAEVTKKGAHTLSFLLNRDLQEATIGLHEGQTKAEELLKDIGFEDVTASESAQYDQVGIYTFVLERDDVLYYPDSIRVKVALDNGDIVGLAARDYVLKSSRPEREELSTSITEEEAIEELNPNLEVQVAKLAVIDNDIGDEVLCYEIIGTIDDRTYRVFINANDGFEERVEELKQTEAIY</sequence>
<dbReference type="InterPro" id="IPR025711">
    <property type="entry name" value="PepSY"/>
</dbReference>
<protein>
    <submittedName>
        <fullName evidence="4">Germination protein YpeB</fullName>
    </submittedName>
</protein>
<dbReference type="Proteomes" id="UP000243524">
    <property type="component" value="Unassembled WGS sequence"/>
</dbReference>
<evidence type="ECO:0000313" key="4">
    <source>
        <dbReference type="EMBL" id="PKR78865.1"/>
    </source>
</evidence>
<feature type="domain" description="Sporulation protein YpeB PepSY1 and PepSY2" evidence="2">
    <location>
        <begin position="179"/>
        <end position="364"/>
    </location>
</feature>
<name>A0A2I0QX30_9BACI</name>
<dbReference type="InterPro" id="IPR014239">
    <property type="entry name" value="YpeB_PepSY1-2"/>
</dbReference>
<dbReference type="OrthoDB" id="2372097at2"/>
<dbReference type="Pfam" id="PF03413">
    <property type="entry name" value="PepSY"/>
    <property type="match status" value="1"/>
</dbReference>
<evidence type="ECO:0000313" key="5">
    <source>
        <dbReference type="Proteomes" id="UP000243524"/>
    </source>
</evidence>
<evidence type="ECO:0000259" key="2">
    <source>
        <dbReference type="Pfam" id="PF14620"/>
    </source>
</evidence>
<evidence type="ECO:0000259" key="1">
    <source>
        <dbReference type="Pfam" id="PF03413"/>
    </source>
</evidence>
<gene>
    <name evidence="4" type="primary">ypeB</name>
    <name evidence="4" type="ORF">CEY16_03670</name>
</gene>
<evidence type="ECO:0000259" key="3">
    <source>
        <dbReference type="Pfam" id="PF20769"/>
    </source>
</evidence>
<feature type="domain" description="PepSY" evidence="1">
    <location>
        <begin position="376"/>
        <end position="430"/>
    </location>
</feature>
<accession>A0A2I0QX30</accession>